<dbReference type="OMA" id="SEWGWTI"/>
<feature type="chain" id="PRO_5012044902" description="Beta-glucosidase" evidence="5">
    <location>
        <begin position="30"/>
        <end position="520"/>
    </location>
</feature>
<dbReference type="Gramene" id="Manes.06G169000.4.v8.1">
    <property type="protein sequence ID" value="Manes.06G169000.4.v8.1.CDS"/>
    <property type="gene ID" value="Manes.06G169000.v8.1"/>
</dbReference>
<dbReference type="InterPro" id="IPR001360">
    <property type="entry name" value="Glyco_hydro_1"/>
</dbReference>
<comment type="caution">
    <text evidence="6">The sequence shown here is derived from an EMBL/GenBank/DDBJ whole genome shotgun (WGS) entry which is preliminary data.</text>
</comment>
<evidence type="ECO:0000313" key="7">
    <source>
        <dbReference type="Proteomes" id="UP000091857"/>
    </source>
</evidence>
<sequence length="520" mass="58987">MATEGNLFLSFSLVLAILVFHGTFNTSIAFSSTYSTSSFNRTNFPAGFLFGTASSAYQYEGAAREGGKGPSIWDTFTHRYPDKIKDRSNGDVAVDSYHRYKEDVQIMKEMGLNAYRFSISWPRILPNGKLCGGVKMEGVKYYNNLINELLANDIEPFVTLFHWDLPQALENEYCGFLSPRIVDDFQDFAETCFKEFGDRVKHWITLNEPMVFSAVGYALGLLAPGRCSQNINCIPGDSATEPYLVSHYQLLAHAAAVNLYKRKYQATQKGIIGITLVTSWMVPYSNARHNKNAAQRALDFWLGWFMDPLTNGDYPHVMKSYVGNRLPKFSNEQAQMVKGSFDFIGLNYYSASYAAYAPQFRNANKSFLTDPLVNMTSDRNGIPIGPKGASGFINVYPRGIRDLLLYIKRKYNNPLIYITENGIDEFNNATLSLKEALIDKVRVDYYNNHLNFLARAIKEGANVKGYFAWSLLDNFEWTSGFTVRFGINFVDYKNGLKRYPKLSARWFKSFLTPTNQEQGV</sequence>
<dbReference type="SUPFAM" id="SSF51445">
    <property type="entry name" value="(Trans)glycosidases"/>
    <property type="match status" value="1"/>
</dbReference>
<dbReference type="GO" id="GO:0008422">
    <property type="term" value="F:beta-glucosidase activity"/>
    <property type="evidence" value="ECO:0000318"/>
    <property type="project" value="GO_Central"/>
</dbReference>
<dbReference type="PROSITE" id="PS00653">
    <property type="entry name" value="GLYCOSYL_HYDROL_F1_2"/>
    <property type="match status" value="1"/>
</dbReference>
<reference evidence="7" key="1">
    <citation type="journal article" date="2016" name="Nat. Biotechnol.">
        <title>Sequencing wild and cultivated cassava and related species reveals extensive interspecific hybridization and genetic diversity.</title>
        <authorList>
            <person name="Bredeson J.V."/>
            <person name="Lyons J.B."/>
            <person name="Prochnik S.E."/>
            <person name="Wu G.A."/>
            <person name="Ha C.M."/>
            <person name="Edsinger-Gonzales E."/>
            <person name="Grimwood J."/>
            <person name="Schmutz J."/>
            <person name="Rabbi I.Y."/>
            <person name="Egesi C."/>
            <person name="Nauluvula P."/>
            <person name="Lebot V."/>
            <person name="Ndunguru J."/>
            <person name="Mkamilo G."/>
            <person name="Bart R.S."/>
            <person name="Setter T.L."/>
            <person name="Gleadow R.M."/>
            <person name="Kulakow P."/>
            <person name="Ferguson M.E."/>
            <person name="Rounsley S."/>
            <person name="Rokhsar D.S."/>
        </authorList>
    </citation>
    <scope>NUCLEOTIDE SEQUENCE [LARGE SCALE GENOMIC DNA]</scope>
    <source>
        <strain evidence="7">cv. AM560-2</strain>
    </source>
</reference>
<feature type="signal peptide" evidence="5">
    <location>
        <begin position="1"/>
        <end position="29"/>
    </location>
</feature>
<keyword evidence="7" id="KW-1185">Reference proteome</keyword>
<dbReference type="OrthoDB" id="65569at2759"/>
<organism evidence="6 7">
    <name type="scientific">Manihot esculenta</name>
    <name type="common">Cassava</name>
    <name type="synonym">Jatropha manihot</name>
    <dbReference type="NCBI Taxonomy" id="3983"/>
    <lineage>
        <taxon>Eukaryota</taxon>
        <taxon>Viridiplantae</taxon>
        <taxon>Streptophyta</taxon>
        <taxon>Embryophyta</taxon>
        <taxon>Tracheophyta</taxon>
        <taxon>Spermatophyta</taxon>
        <taxon>Magnoliopsida</taxon>
        <taxon>eudicotyledons</taxon>
        <taxon>Gunneridae</taxon>
        <taxon>Pentapetalae</taxon>
        <taxon>rosids</taxon>
        <taxon>fabids</taxon>
        <taxon>Malpighiales</taxon>
        <taxon>Euphorbiaceae</taxon>
        <taxon>Crotonoideae</taxon>
        <taxon>Manihoteae</taxon>
        <taxon>Manihot</taxon>
    </lineage>
</organism>
<dbReference type="PANTHER" id="PTHR10353">
    <property type="entry name" value="GLYCOSYL HYDROLASE"/>
    <property type="match status" value="1"/>
</dbReference>
<gene>
    <name evidence="6" type="ORF">MANES_06G169000v8</name>
</gene>
<evidence type="ECO:0000256" key="5">
    <source>
        <dbReference type="SAM" id="SignalP"/>
    </source>
</evidence>
<dbReference type="AlphaFoldDB" id="A0A2C9VRN9"/>
<dbReference type="EMBL" id="CM004392">
    <property type="protein sequence ID" value="OAY48584.1"/>
    <property type="molecule type" value="Genomic_DNA"/>
</dbReference>
<protein>
    <recommendedName>
        <fullName evidence="8">Beta-glucosidase</fullName>
    </recommendedName>
</protein>
<name>A0A2C9VRN9_MANES</name>
<keyword evidence="3" id="KW-0326">Glycosidase</keyword>
<dbReference type="Proteomes" id="UP000091857">
    <property type="component" value="Chromosome 6"/>
</dbReference>
<keyword evidence="5" id="KW-0732">Signal</keyword>
<evidence type="ECO:0000256" key="1">
    <source>
        <dbReference type="ARBA" id="ARBA00010838"/>
    </source>
</evidence>
<evidence type="ECO:0000256" key="4">
    <source>
        <dbReference type="RuleBase" id="RU003690"/>
    </source>
</evidence>
<evidence type="ECO:0008006" key="8">
    <source>
        <dbReference type="Google" id="ProtNLM"/>
    </source>
</evidence>
<dbReference type="FunFam" id="3.20.20.80:FF:000020">
    <property type="entry name" value="Beta-glucosidase 12"/>
    <property type="match status" value="1"/>
</dbReference>
<dbReference type="STRING" id="3983.A0A2C9VRN9"/>
<comment type="similarity">
    <text evidence="1 4">Belongs to the glycosyl hydrolase 1 family.</text>
</comment>
<accession>A0A2C9VRN9</accession>
<dbReference type="PANTHER" id="PTHR10353:SF241">
    <property type="entry name" value="BETA-GLUCOSIDASE"/>
    <property type="match status" value="1"/>
</dbReference>
<evidence type="ECO:0000313" key="6">
    <source>
        <dbReference type="EMBL" id="OAY48584.1"/>
    </source>
</evidence>
<proteinExistence type="inferred from homology"/>
<dbReference type="InterPro" id="IPR017853">
    <property type="entry name" value="GH"/>
</dbReference>
<dbReference type="InterPro" id="IPR033132">
    <property type="entry name" value="GH_1_N_CS"/>
</dbReference>
<dbReference type="PRINTS" id="PR00131">
    <property type="entry name" value="GLHYDRLASE1"/>
</dbReference>
<dbReference type="Pfam" id="PF00232">
    <property type="entry name" value="Glyco_hydro_1"/>
    <property type="match status" value="1"/>
</dbReference>
<evidence type="ECO:0000256" key="3">
    <source>
        <dbReference type="ARBA" id="ARBA00023295"/>
    </source>
</evidence>
<keyword evidence="2" id="KW-0378">Hydrolase</keyword>
<dbReference type="GO" id="GO:0005975">
    <property type="term" value="P:carbohydrate metabolic process"/>
    <property type="evidence" value="ECO:0007669"/>
    <property type="project" value="InterPro"/>
</dbReference>
<evidence type="ECO:0000256" key="2">
    <source>
        <dbReference type="ARBA" id="ARBA00022801"/>
    </source>
</evidence>
<dbReference type="Gene3D" id="3.20.20.80">
    <property type="entry name" value="Glycosidases"/>
    <property type="match status" value="1"/>
</dbReference>